<evidence type="ECO:0000259" key="4">
    <source>
        <dbReference type="Pfam" id="PF00149"/>
    </source>
</evidence>
<accession>A0ABP3UL72</accession>
<reference evidence="6" key="1">
    <citation type="journal article" date="2019" name="Int. J. Syst. Evol. Microbiol.">
        <title>The Global Catalogue of Microorganisms (GCM) 10K type strain sequencing project: providing services to taxonomists for standard genome sequencing and annotation.</title>
        <authorList>
            <consortium name="The Broad Institute Genomics Platform"/>
            <consortium name="The Broad Institute Genome Sequencing Center for Infectious Disease"/>
            <person name="Wu L."/>
            <person name="Ma J."/>
        </authorList>
    </citation>
    <scope>NUCLEOTIDE SEQUENCE [LARGE SCALE GENOMIC DNA]</scope>
    <source>
        <strain evidence="6">JCM 1407</strain>
    </source>
</reference>
<dbReference type="Proteomes" id="UP001501510">
    <property type="component" value="Unassembled WGS sequence"/>
</dbReference>
<dbReference type="PANTHER" id="PTHR31302">
    <property type="entry name" value="TRANSMEMBRANE PROTEIN WITH METALLOPHOSPHOESTERASE DOMAIN-RELATED"/>
    <property type="match status" value="1"/>
</dbReference>
<dbReference type="SUPFAM" id="SSF56300">
    <property type="entry name" value="Metallo-dependent phosphatases"/>
    <property type="match status" value="1"/>
</dbReference>
<dbReference type="InterPro" id="IPR051158">
    <property type="entry name" value="Metallophosphoesterase_sf"/>
</dbReference>
<keyword evidence="2" id="KW-0378">Hydrolase</keyword>
<organism evidence="5 6">
    <name type="scientific">Clostridium oceanicum</name>
    <dbReference type="NCBI Taxonomy" id="1543"/>
    <lineage>
        <taxon>Bacteria</taxon>
        <taxon>Bacillati</taxon>
        <taxon>Bacillota</taxon>
        <taxon>Clostridia</taxon>
        <taxon>Eubacteriales</taxon>
        <taxon>Clostridiaceae</taxon>
        <taxon>Clostridium</taxon>
    </lineage>
</organism>
<dbReference type="InterPro" id="IPR029052">
    <property type="entry name" value="Metallo-depent_PP-like"/>
</dbReference>
<dbReference type="Gene3D" id="3.60.21.10">
    <property type="match status" value="1"/>
</dbReference>
<evidence type="ECO:0000256" key="1">
    <source>
        <dbReference type="ARBA" id="ARBA00022723"/>
    </source>
</evidence>
<feature type="domain" description="Calcineurin-like phosphoesterase" evidence="4">
    <location>
        <begin position="41"/>
        <end position="197"/>
    </location>
</feature>
<keyword evidence="6" id="KW-1185">Reference proteome</keyword>
<proteinExistence type="predicted"/>
<keyword evidence="1" id="KW-0479">Metal-binding</keyword>
<comment type="caution">
    <text evidence="5">The sequence shown here is derived from an EMBL/GenBank/DDBJ whole genome shotgun (WGS) entry which is preliminary data.</text>
</comment>
<evidence type="ECO:0000313" key="5">
    <source>
        <dbReference type="EMBL" id="GAA0737678.1"/>
    </source>
</evidence>
<keyword evidence="3" id="KW-1133">Transmembrane helix</keyword>
<evidence type="ECO:0000256" key="3">
    <source>
        <dbReference type="SAM" id="Phobius"/>
    </source>
</evidence>
<keyword evidence="3" id="KW-0472">Membrane</keyword>
<evidence type="ECO:0000256" key="2">
    <source>
        <dbReference type="ARBA" id="ARBA00022801"/>
    </source>
</evidence>
<dbReference type="RefSeq" id="WP_343760282.1">
    <property type="nucleotide sequence ID" value="NZ_BAAACG010000008.1"/>
</dbReference>
<name>A0ABP3UL72_9CLOT</name>
<dbReference type="Pfam" id="PF00149">
    <property type="entry name" value="Metallophos"/>
    <property type="match status" value="1"/>
</dbReference>
<evidence type="ECO:0000313" key="6">
    <source>
        <dbReference type="Proteomes" id="UP001501510"/>
    </source>
</evidence>
<dbReference type="InterPro" id="IPR004843">
    <property type="entry name" value="Calcineurin-like_PHP"/>
</dbReference>
<feature type="transmembrane region" description="Helical" evidence="3">
    <location>
        <begin position="6"/>
        <end position="24"/>
    </location>
</feature>
<keyword evidence="3" id="KW-0812">Transmembrane</keyword>
<protein>
    <submittedName>
        <fullName evidence="5">Metallophosphoesterase</fullName>
    </submittedName>
</protein>
<sequence>MNASVFFVICVLSLCTYIFIQINIPKVHFEELRFDKIENDIKILHISDYHNKKLIFKNIFYKLEKFKPDLIVITGDLIDRKSNDLTYSFEFIKNIRKITSNIFFVSGNHEYENSKHELLISFLEKNGVSILNNKNLEILTGNSNINIIGVDHLNPQYKKESILDKKQFNIMIIHSPDKALNFDLSNIDLVLSGHTHGGQVRLPFLGAIITPDKGININSKYDKGVFRIGNNTILYIDSGLGYSRFPLRFLNRSQISQLVIKNSSSK</sequence>
<dbReference type="PANTHER" id="PTHR31302:SF31">
    <property type="entry name" value="PHOSPHODIESTERASE YAEI"/>
    <property type="match status" value="1"/>
</dbReference>
<dbReference type="EMBL" id="BAAACG010000008">
    <property type="protein sequence ID" value="GAA0737678.1"/>
    <property type="molecule type" value="Genomic_DNA"/>
</dbReference>
<gene>
    <name evidence="5" type="ORF">GCM10008906_14110</name>
</gene>